<organism evidence="3 4">
    <name type="scientific">Pseudo-nitzschia multistriata</name>
    <dbReference type="NCBI Taxonomy" id="183589"/>
    <lineage>
        <taxon>Eukaryota</taxon>
        <taxon>Sar</taxon>
        <taxon>Stramenopiles</taxon>
        <taxon>Ochrophyta</taxon>
        <taxon>Bacillariophyta</taxon>
        <taxon>Bacillariophyceae</taxon>
        <taxon>Bacillariophycidae</taxon>
        <taxon>Bacillariales</taxon>
        <taxon>Bacillariaceae</taxon>
        <taxon>Pseudo-nitzschia</taxon>
    </lineage>
</organism>
<sequence>MNTCNLKMKVPIAVAVFAVSCSSVMGFAPVHHSNQICAISADPQAPTATCLYAGGFGGGGMGKKSGSNKKKKNSSKEIKLKPKQQWDRYSEFKREPKIQVAVRIKEGGSDEWLEVGRVKSKDNKFIEAAVFRQRAIIAEHAKRLYPVQLSSKKSLEWGYKSSEEAEETTEWKAVDKSSMNEVVELDGFEKVIGFEGRPDPSSGFYCVYDGGRLKIGEETSFV</sequence>
<evidence type="ECO:0000313" key="3">
    <source>
        <dbReference type="EMBL" id="VEU43131.1"/>
    </source>
</evidence>
<accession>A0A448ZM62</accession>
<dbReference type="Pfam" id="PF20133">
    <property type="entry name" value="HHL1-like"/>
    <property type="match status" value="1"/>
</dbReference>
<evidence type="ECO:0000256" key="1">
    <source>
        <dbReference type="SAM" id="MobiDB-lite"/>
    </source>
</evidence>
<protein>
    <submittedName>
        <fullName evidence="3">Uncharacterized protein</fullName>
    </submittedName>
</protein>
<dbReference type="OrthoDB" id="197848at2759"/>
<dbReference type="AlphaFoldDB" id="A0A448ZM62"/>
<proteinExistence type="predicted"/>
<reference evidence="3 4" key="1">
    <citation type="submission" date="2019-01" db="EMBL/GenBank/DDBJ databases">
        <authorList>
            <person name="Ferrante I. M."/>
        </authorList>
    </citation>
    <scope>NUCLEOTIDE SEQUENCE [LARGE SCALE GENOMIC DNA]</scope>
    <source>
        <strain evidence="3 4">B856</strain>
    </source>
</reference>
<feature type="signal peptide" evidence="2">
    <location>
        <begin position="1"/>
        <end position="26"/>
    </location>
</feature>
<keyword evidence="2" id="KW-0732">Signal</keyword>
<dbReference type="Proteomes" id="UP000291116">
    <property type="component" value="Unassembled WGS sequence"/>
</dbReference>
<dbReference type="PROSITE" id="PS51257">
    <property type="entry name" value="PROKAR_LIPOPROTEIN"/>
    <property type="match status" value="1"/>
</dbReference>
<keyword evidence="4" id="KW-1185">Reference proteome</keyword>
<feature type="region of interest" description="Disordered" evidence="1">
    <location>
        <begin position="61"/>
        <end position="80"/>
    </location>
</feature>
<name>A0A448ZM62_9STRA</name>
<dbReference type="InterPro" id="IPR045388">
    <property type="entry name" value="HHL1-like"/>
</dbReference>
<feature type="chain" id="PRO_5019012404" evidence="2">
    <location>
        <begin position="27"/>
        <end position="222"/>
    </location>
</feature>
<gene>
    <name evidence="3" type="ORF">PSNMU_V1.4_AUG-EV-PASAV3_0101380</name>
</gene>
<evidence type="ECO:0000256" key="2">
    <source>
        <dbReference type="SAM" id="SignalP"/>
    </source>
</evidence>
<dbReference type="EMBL" id="CAACVS010000523">
    <property type="protein sequence ID" value="VEU43131.1"/>
    <property type="molecule type" value="Genomic_DNA"/>
</dbReference>
<evidence type="ECO:0000313" key="4">
    <source>
        <dbReference type="Proteomes" id="UP000291116"/>
    </source>
</evidence>